<feature type="region of interest" description="Disordered" evidence="1">
    <location>
        <begin position="629"/>
        <end position="654"/>
    </location>
</feature>
<dbReference type="InterPro" id="IPR001005">
    <property type="entry name" value="SANT/Myb"/>
</dbReference>
<dbReference type="AlphaFoldDB" id="A0A4Y7K5K1"/>
<dbReference type="CDD" id="cd11660">
    <property type="entry name" value="SANT_TRF"/>
    <property type="match status" value="1"/>
</dbReference>
<dbReference type="PANTHER" id="PTHR47122">
    <property type="entry name" value="MYB-LIKE DNA-BINDING DOMAIN CONTAINING PROTEIN, EXPRESSED"/>
    <property type="match status" value="1"/>
</dbReference>
<dbReference type="Pfam" id="PF00249">
    <property type="entry name" value="Myb_DNA-binding"/>
    <property type="match status" value="1"/>
</dbReference>
<organism evidence="4 5">
    <name type="scientific">Papaver somniferum</name>
    <name type="common">Opium poppy</name>
    <dbReference type="NCBI Taxonomy" id="3469"/>
    <lineage>
        <taxon>Eukaryota</taxon>
        <taxon>Viridiplantae</taxon>
        <taxon>Streptophyta</taxon>
        <taxon>Embryophyta</taxon>
        <taxon>Tracheophyta</taxon>
        <taxon>Spermatophyta</taxon>
        <taxon>Magnoliopsida</taxon>
        <taxon>Ranunculales</taxon>
        <taxon>Papaveraceae</taxon>
        <taxon>Papaveroideae</taxon>
        <taxon>Papaver</taxon>
    </lineage>
</organism>
<reference evidence="4 5" key="1">
    <citation type="journal article" date="2018" name="Science">
        <title>The opium poppy genome and morphinan production.</title>
        <authorList>
            <person name="Guo L."/>
            <person name="Winzer T."/>
            <person name="Yang X."/>
            <person name="Li Y."/>
            <person name="Ning Z."/>
            <person name="He Z."/>
            <person name="Teodor R."/>
            <person name="Lu Y."/>
            <person name="Bowser T.A."/>
            <person name="Graham I.A."/>
            <person name="Ye K."/>
        </authorList>
    </citation>
    <scope>NUCLEOTIDE SEQUENCE [LARGE SCALE GENOMIC DNA]</scope>
    <source>
        <strain evidence="5">cv. HN1</strain>
        <tissue evidence="4">Leaves</tissue>
    </source>
</reference>
<dbReference type="STRING" id="3469.A0A4Y7K5K1"/>
<feature type="region of interest" description="Disordered" evidence="1">
    <location>
        <begin position="461"/>
        <end position="556"/>
    </location>
</feature>
<dbReference type="SMART" id="SM00717">
    <property type="entry name" value="SANT"/>
    <property type="match status" value="1"/>
</dbReference>
<proteinExistence type="predicted"/>
<protein>
    <submittedName>
        <fullName evidence="4">Uncharacterized protein</fullName>
    </submittedName>
</protein>
<evidence type="ECO:0000313" key="4">
    <source>
        <dbReference type="EMBL" id="RZC68106.1"/>
    </source>
</evidence>
<feature type="compositionally biased region" description="Low complexity" evidence="1">
    <location>
        <begin position="528"/>
        <end position="538"/>
    </location>
</feature>
<name>A0A4Y7K5K1_PAPSO</name>
<evidence type="ECO:0000256" key="1">
    <source>
        <dbReference type="SAM" id="MobiDB-lite"/>
    </source>
</evidence>
<dbReference type="Proteomes" id="UP000316621">
    <property type="component" value="Chromosome 7"/>
</dbReference>
<dbReference type="PROSITE" id="PS50090">
    <property type="entry name" value="MYB_LIKE"/>
    <property type="match status" value="1"/>
</dbReference>
<gene>
    <name evidence="4" type="ORF">C5167_031364</name>
</gene>
<dbReference type="EMBL" id="CM010721">
    <property type="protein sequence ID" value="RZC68106.1"/>
    <property type="molecule type" value="Genomic_DNA"/>
</dbReference>
<feature type="domain" description="HTH myb-type" evidence="3">
    <location>
        <begin position="695"/>
        <end position="752"/>
    </location>
</feature>
<accession>A0A4Y7K5K1</accession>
<dbReference type="Gene3D" id="1.10.246.220">
    <property type="match status" value="1"/>
</dbReference>
<evidence type="ECO:0000259" key="3">
    <source>
        <dbReference type="PROSITE" id="PS51294"/>
    </source>
</evidence>
<dbReference type="InterPro" id="IPR017930">
    <property type="entry name" value="Myb_dom"/>
</dbReference>
<evidence type="ECO:0000313" key="5">
    <source>
        <dbReference type="Proteomes" id="UP000316621"/>
    </source>
</evidence>
<evidence type="ECO:0000259" key="2">
    <source>
        <dbReference type="PROSITE" id="PS50090"/>
    </source>
</evidence>
<dbReference type="InterPro" id="IPR009057">
    <property type="entry name" value="Homeodomain-like_sf"/>
</dbReference>
<feature type="domain" description="Myb-like" evidence="2">
    <location>
        <begin position="701"/>
        <end position="748"/>
    </location>
</feature>
<keyword evidence="5" id="KW-1185">Reference proteome</keyword>
<dbReference type="Gramene" id="RZC68106">
    <property type="protein sequence ID" value="RZC68106"/>
    <property type="gene ID" value="C5167_031364"/>
</dbReference>
<dbReference type="SUPFAM" id="SSF46689">
    <property type="entry name" value="Homeodomain-like"/>
    <property type="match status" value="1"/>
</dbReference>
<feature type="compositionally biased region" description="Basic and acidic residues" evidence="1">
    <location>
        <begin position="642"/>
        <end position="654"/>
    </location>
</feature>
<feature type="compositionally biased region" description="Basic and acidic residues" evidence="1">
    <location>
        <begin position="514"/>
        <end position="524"/>
    </location>
</feature>
<sequence>MAVVDGNDELGRNESSGVALLSSKEIADPVVYKLVRVDVDGRIISATDDDVVEVDDLLEEDKSELLPIVADTRQAKECILNEAGVLPVRNNLLGSEGISNNVEVKLQELKAPLEETVPIVPHGVNGNSTTQVGVEMCMKPSGFLKICGPSSLASATCSSSMLRISNNADVKVHKLKALLEESAPLVSHGVNDKCNTQLGVEMCMKPAGFLKIFGPSSLASVTCSSSMLGVSNSAEVLPASDPSSQETVPLVSHGVNDKFATQAGVEMCLKPTRFLKICGPSSLASVTCSSSMSGVSNSAEVKVQKLKSSLEVLNSYWFSLQETVPLVSPGVNDKCTTHVQGETCLKPADALRISESSSSASASCSSSIPDFSKIKGEICLDNLSVKELHETFRATFGRATTVKDKLWLKRRIAMGLTNSCDVATSTFTIKDKTLIRREKIEGGAPCEIKCSKSADQVDGIFKGSHKDSPITPANKVGDEQVSGKRLRKSDAEDEYICEDPHNEHTKRVRKPTKRYIEELSKDDNSECSVKPVPSVKSSGNCQSDPKPPVKPGQSVGLERPAVVTRQESFGGSGVQVPYVSRVRRGRPRENFMPLMKFHPGSMGVDAKPVTKTLDECVSLPDNENDLKAKLAPQQSEQPIAAEQKKEEEDDKENHNDVKTCISVEQQVEMENLDVAEDNSDHNLRTQSTTKGEPIRKHHRAWTLSEVTQLVEGVARFGAGRWSEIKKLSFTSYSYRTSVDLKDKWRNLLRASYAPPPAVRDMLNSKKQASAALPAHILLRVRELAEKHSQGPPPDLARKVGNMRGRKPGGGAGIFGRKIVGGVGKSHKVRGVGGVVSAGSKPIAQQQQTKWVS</sequence>
<dbReference type="PANTHER" id="PTHR47122:SF4">
    <property type="entry name" value="TRF-LIKE 3"/>
    <property type="match status" value="1"/>
</dbReference>
<dbReference type="PROSITE" id="PS51294">
    <property type="entry name" value="HTH_MYB"/>
    <property type="match status" value="1"/>
</dbReference>